<evidence type="ECO:0000256" key="1">
    <source>
        <dbReference type="ARBA" id="ARBA00004651"/>
    </source>
</evidence>
<evidence type="ECO:0000259" key="11">
    <source>
        <dbReference type="PROSITE" id="PS50262"/>
    </source>
</evidence>
<evidence type="ECO:0000256" key="3">
    <source>
        <dbReference type="ARBA" id="ARBA00022692"/>
    </source>
</evidence>
<dbReference type="PANTHER" id="PTHR24233">
    <property type="entry name" value="P2Y PURINOCEPTOR-RELATED G-PROTEIN COUPLED RECEPTOR"/>
    <property type="match status" value="1"/>
</dbReference>
<organism evidence="12 13">
    <name type="scientific">Labeo rohita</name>
    <name type="common">Indian major carp</name>
    <name type="synonym">Cyprinus rohita</name>
    <dbReference type="NCBI Taxonomy" id="84645"/>
    <lineage>
        <taxon>Eukaryota</taxon>
        <taxon>Metazoa</taxon>
        <taxon>Chordata</taxon>
        <taxon>Craniata</taxon>
        <taxon>Vertebrata</taxon>
        <taxon>Euteleostomi</taxon>
        <taxon>Actinopterygii</taxon>
        <taxon>Neopterygii</taxon>
        <taxon>Teleostei</taxon>
        <taxon>Ostariophysi</taxon>
        <taxon>Cypriniformes</taxon>
        <taxon>Cyprinidae</taxon>
        <taxon>Labeoninae</taxon>
        <taxon>Labeonini</taxon>
        <taxon>Labeo</taxon>
    </lineage>
</organism>
<keyword evidence="3 9" id="KW-0812">Transmembrane</keyword>
<keyword evidence="7 9" id="KW-0675">Receptor</keyword>
<evidence type="ECO:0000256" key="6">
    <source>
        <dbReference type="ARBA" id="ARBA00023136"/>
    </source>
</evidence>
<dbReference type="EMBL" id="QBIY01012904">
    <property type="protein sequence ID" value="RXN14514.1"/>
    <property type="molecule type" value="Genomic_DNA"/>
</dbReference>
<comment type="subcellular location">
    <subcellularLocation>
        <location evidence="1">Cell membrane</location>
        <topology evidence="1">Multi-pass membrane protein</topology>
    </subcellularLocation>
</comment>
<gene>
    <name evidence="12" type="ORF">ROHU_009057</name>
</gene>
<evidence type="ECO:0000256" key="5">
    <source>
        <dbReference type="ARBA" id="ARBA00023040"/>
    </source>
</evidence>
<evidence type="ECO:0000256" key="10">
    <source>
        <dbReference type="SAM" id="Phobius"/>
    </source>
</evidence>
<comment type="similarity">
    <text evidence="9">Belongs to the G-protein coupled receptor 1 family.</text>
</comment>
<dbReference type="InterPro" id="IPR000276">
    <property type="entry name" value="GPCR_Rhodpsn"/>
</dbReference>
<sequence>MVCASIVQKQGMLSRAALTGSNPPLEDGYARVKPVIRSPLQPQTSAPPPPRLIEWSPAYTVVVSFLLDTQLIVTTLKMAAARHFLAESNRVLWGVDAVERKLTDTTFQKQVAAVEAEIGGRTVDEATRMMAFFLGHPLSRKFSFVCQHENQRVQSSIMVYMKNLAAADFFLCLCLPLRIAYNATYSITIRNIYCSFGATAFYINMYASILFMDIIAANRYLKIVRQLETHALQMSSAVPVNLENLLCGQTIPKLCTLINEQETVTPAYTKGVTVQLNLRCGQTLSHSLGFFQPSPERVELGLTLEATPLVEVTSRAVYILFNNCMAMDVRLPKAYHLGWLVSYDFQDFELVLPVIGTIPVSMIPDGSSSHKVPIRLCQLTRQI</sequence>
<dbReference type="GO" id="GO:0045028">
    <property type="term" value="F:G protein-coupled purinergic nucleotide receptor activity"/>
    <property type="evidence" value="ECO:0007669"/>
    <property type="project" value="TreeGrafter"/>
</dbReference>
<dbReference type="SUPFAM" id="SSF81321">
    <property type="entry name" value="Family A G protein-coupled receptor-like"/>
    <property type="match status" value="1"/>
</dbReference>
<evidence type="ECO:0000313" key="12">
    <source>
        <dbReference type="EMBL" id="RXN14514.1"/>
    </source>
</evidence>
<dbReference type="PROSITE" id="PS00237">
    <property type="entry name" value="G_PROTEIN_RECEP_F1_1"/>
    <property type="match status" value="1"/>
</dbReference>
<dbReference type="Pfam" id="PF00001">
    <property type="entry name" value="7tm_1"/>
    <property type="match status" value="1"/>
</dbReference>
<feature type="transmembrane region" description="Helical" evidence="10">
    <location>
        <begin position="201"/>
        <end position="221"/>
    </location>
</feature>
<name>A0A498M5Q1_LABRO</name>
<reference evidence="12 13" key="1">
    <citation type="submission" date="2018-03" db="EMBL/GenBank/DDBJ databases">
        <title>Draft genome sequence of Rohu Carp (Labeo rohita).</title>
        <authorList>
            <person name="Das P."/>
            <person name="Kushwaha B."/>
            <person name="Joshi C.G."/>
            <person name="Kumar D."/>
            <person name="Nagpure N.S."/>
            <person name="Sahoo L."/>
            <person name="Das S.P."/>
            <person name="Bit A."/>
            <person name="Patnaik S."/>
            <person name="Meher P.K."/>
            <person name="Jayasankar P."/>
            <person name="Koringa P.G."/>
            <person name="Patel N.V."/>
            <person name="Hinsu A.T."/>
            <person name="Kumar R."/>
            <person name="Pandey M."/>
            <person name="Agarwal S."/>
            <person name="Srivastava S."/>
            <person name="Singh M."/>
            <person name="Iquebal M.A."/>
            <person name="Jaiswal S."/>
            <person name="Angadi U.B."/>
            <person name="Kumar N."/>
            <person name="Raza M."/>
            <person name="Shah T.M."/>
            <person name="Rai A."/>
            <person name="Jena J.K."/>
        </authorList>
    </citation>
    <scope>NUCLEOTIDE SEQUENCE [LARGE SCALE GENOMIC DNA]</scope>
    <source>
        <strain evidence="12">DASCIFA01</strain>
        <tissue evidence="12">Testis</tissue>
    </source>
</reference>
<dbReference type="Proteomes" id="UP000290572">
    <property type="component" value="Unassembled WGS sequence"/>
</dbReference>
<comment type="caution">
    <text evidence="12">The sequence shown here is derived from an EMBL/GenBank/DDBJ whole genome shotgun (WGS) entry which is preliminary data.</text>
</comment>
<evidence type="ECO:0000256" key="9">
    <source>
        <dbReference type="RuleBase" id="RU000688"/>
    </source>
</evidence>
<keyword evidence="8 9" id="KW-0807">Transducer</keyword>
<dbReference type="PRINTS" id="PR00237">
    <property type="entry name" value="GPCRRHODOPSN"/>
</dbReference>
<feature type="domain" description="G-protein coupled receptors family 1 profile" evidence="11">
    <location>
        <begin position="139"/>
        <end position="235"/>
    </location>
</feature>
<proteinExistence type="inferred from homology"/>
<accession>A0A498M5Q1</accession>
<keyword evidence="5 9" id="KW-0297">G-protein coupled receptor</keyword>
<dbReference type="PANTHER" id="PTHR24233:SF11">
    <property type="entry name" value="P2Y PURINOCEPTOR 14-LIKE"/>
    <property type="match status" value="1"/>
</dbReference>
<keyword evidence="6 10" id="KW-0472">Membrane</keyword>
<keyword evidence="4 10" id="KW-1133">Transmembrane helix</keyword>
<dbReference type="InterPro" id="IPR017452">
    <property type="entry name" value="GPCR_Rhodpsn_7TM"/>
</dbReference>
<keyword evidence="2" id="KW-1003">Cell membrane</keyword>
<dbReference type="Gene3D" id="1.20.1070.10">
    <property type="entry name" value="Rhodopsin 7-helix transmembrane proteins"/>
    <property type="match status" value="1"/>
</dbReference>
<evidence type="ECO:0000256" key="7">
    <source>
        <dbReference type="ARBA" id="ARBA00023170"/>
    </source>
</evidence>
<evidence type="ECO:0000256" key="4">
    <source>
        <dbReference type="ARBA" id="ARBA00022989"/>
    </source>
</evidence>
<protein>
    <submittedName>
        <fullName evidence="12">P2Y purinoceptor 14-like protein</fullName>
    </submittedName>
</protein>
<dbReference type="PROSITE" id="PS50262">
    <property type="entry name" value="G_PROTEIN_RECEP_F1_2"/>
    <property type="match status" value="1"/>
</dbReference>
<dbReference type="AlphaFoldDB" id="A0A498M5Q1"/>
<evidence type="ECO:0000256" key="2">
    <source>
        <dbReference type="ARBA" id="ARBA00022475"/>
    </source>
</evidence>
<evidence type="ECO:0000256" key="8">
    <source>
        <dbReference type="ARBA" id="ARBA00023224"/>
    </source>
</evidence>
<evidence type="ECO:0000313" key="13">
    <source>
        <dbReference type="Proteomes" id="UP000290572"/>
    </source>
</evidence>
<keyword evidence="13" id="KW-1185">Reference proteome</keyword>
<dbReference type="GO" id="GO:0005886">
    <property type="term" value="C:plasma membrane"/>
    <property type="evidence" value="ECO:0007669"/>
    <property type="project" value="UniProtKB-SubCell"/>
</dbReference>